<keyword evidence="3 10" id="KW-0997">Cell inner membrane</keyword>
<evidence type="ECO:0000256" key="4">
    <source>
        <dbReference type="ARBA" id="ARBA00022556"/>
    </source>
</evidence>
<gene>
    <name evidence="10" type="primary">lpxH</name>
    <name evidence="12" type="ORF">BKE30_11760</name>
</gene>
<feature type="binding site" evidence="10">
    <location>
        <position position="79"/>
    </location>
    <ligand>
        <name>Mn(2+)</name>
        <dbReference type="ChEBI" id="CHEBI:29035"/>
        <label>2</label>
    </ligand>
</feature>
<evidence type="ECO:0000256" key="1">
    <source>
        <dbReference type="ARBA" id="ARBA00022475"/>
    </source>
</evidence>
<comment type="catalytic activity">
    <reaction evidence="10">
        <text>UDP-2-N,3-O-bis[(3R)-3-hydroxytetradecanoyl]-alpha-D-glucosamine + H2O = 2-N,3-O-bis[(3R)-3-hydroxytetradecanoyl]-alpha-D-glucosaminyl 1-phosphate + UMP + 2 H(+)</text>
        <dbReference type="Rhea" id="RHEA:25213"/>
        <dbReference type="ChEBI" id="CHEBI:15377"/>
        <dbReference type="ChEBI" id="CHEBI:15378"/>
        <dbReference type="ChEBI" id="CHEBI:57865"/>
        <dbReference type="ChEBI" id="CHEBI:57957"/>
        <dbReference type="ChEBI" id="CHEBI:78847"/>
        <dbReference type="EC" id="3.6.1.54"/>
    </reaction>
</comment>
<feature type="binding site" evidence="10">
    <location>
        <position position="8"/>
    </location>
    <ligand>
        <name>Mn(2+)</name>
        <dbReference type="ChEBI" id="CHEBI:29035"/>
        <label>1</label>
    </ligand>
</feature>
<feature type="binding site" evidence="10">
    <location>
        <position position="196"/>
    </location>
    <ligand>
        <name>Mn(2+)</name>
        <dbReference type="ChEBI" id="CHEBI:29035"/>
        <label>1</label>
    </ligand>
</feature>
<protein>
    <recommendedName>
        <fullName evidence="10">UDP-2,3-diacylglucosamine hydrolase</fullName>
        <ecNumber evidence="10">3.6.1.54</ecNumber>
    </recommendedName>
    <alternativeName>
        <fullName evidence="10">UDP-2,3-diacylglucosamine diphosphatase</fullName>
    </alternativeName>
</protein>
<keyword evidence="13" id="KW-1185">Reference proteome</keyword>
<comment type="similarity">
    <text evidence="10">Belongs to the LpxH family.</text>
</comment>
<evidence type="ECO:0000259" key="11">
    <source>
        <dbReference type="Pfam" id="PF00149"/>
    </source>
</evidence>
<feature type="domain" description="Calcineurin-like phosphoesterase" evidence="11">
    <location>
        <begin position="4"/>
        <end position="198"/>
    </location>
</feature>
<feature type="binding site" evidence="10">
    <location>
        <position position="41"/>
    </location>
    <ligand>
        <name>Mn(2+)</name>
        <dbReference type="ChEBI" id="CHEBI:29035"/>
        <label>2</label>
    </ligand>
</feature>
<evidence type="ECO:0000256" key="9">
    <source>
        <dbReference type="ARBA" id="ARBA00023211"/>
    </source>
</evidence>
<evidence type="ECO:0000256" key="2">
    <source>
        <dbReference type="ARBA" id="ARBA00022516"/>
    </source>
</evidence>
<evidence type="ECO:0000256" key="6">
    <source>
        <dbReference type="ARBA" id="ARBA00022801"/>
    </source>
</evidence>
<dbReference type="STRING" id="1907941.BKE30_11760"/>
<dbReference type="NCBIfam" id="NF003743">
    <property type="entry name" value="PRK05340.1"/>
    <property type="match status" value="1"/>
</dbReference>
<feature type="binding site" evidence="10">
    <location>
        <position position="161"/>
    </location>
    <ligand>
        <name>substrate</name>
    </ligand>
</feature>
<dbReference type="EC" id="3.6.1.54" evidence="10"/>
<feature type="binding site" evidence="10">
    <location>
        <position position="115"/>
    </location>
    <ligand>
        <name>Mn(2+)</name>
        <dbReference type="ChEBI" id="CHEBI:29035"/>
        <label>2</label>
    </ligand>
</feature>
<accession>A0A1S8CT27</accession>
<dbReference type="Pfam" id="PF00149">
    <property type="entry name" value="Metallophos"/>
    <property type="match status" value="1"/>
</dbReference>
<comment type="caution">
    <text evidence="12">The sequence shown here is derived from an EMBL/GenBank/DDBJ whole genome shotgun (WGS) entry which is preliminary data.</text>
</comment>
<comment type="function">
    <text evidence="10">Hydrolyzes the pyrophosphate bond of UDP-2,3-diacylglucosamine to yield 2,3-diacylglucosamine 1-phosphate (lipid X) and UMP by catalyzing the attack of water at the alpha-P atom. Involved in the biosynthesis of lipid A, a phosphorylated glycolipid that anchors the lipopolysaccharide to the outer membrane of the cell.</text>
</comment>
<keyword evidence="5 10" id="KW-0479">Metal-binding</keyword>
<sequence>MQQLFIADLHLSPNHPRLVRGFLDLLQHYRTEVDELYIVGDWFEAWLGDDDHSAWLDNIVHALQVFTASGSRIFFMHGNRDFALGQQFMQRFGGRLITKQRITIKNNNLSVALEHGDALCTDDISYQRFKKIIRNPLVMYTLLHLPLSLRRKVAQQARQKSKASHQRKSAYIMDVNEQAVATVLNHHDILLHGHTHRPAIHEYNNGKKRIVLGDWREPESTAGLATGLSYGSAMIALLNEHGLQLIEWKF</sequence>
<dbReference type="HAMAP" id="MF_00575">
    <property type="entry name" value="LpxH"/>
    <property type="match status" value="1"/>
</dbReference>
<evidence type="ECO:0000313" key="12">
    <source>
        <dbReference type="EMBL" id="ONG38613.1"/>
    </source>
</evidence>
<dbReference type="OrthoDB" id="9783283at2"/>
<reference evidence="12 13" key="1">
    <citation type="submission" date="2016-10" db="EMBL/GenBank/DDBJ databases">
        <title>Draft Genome sequence of Alkanindiges sp. strain H1.</title>
        <authorList>
            <person name="Subhash Y."/>
            <person name="Lee S."/>
        </authorList>
    </citation>
    <scope>NUCLEOTIDE SEQUENCE [LARGE SCALE GENOMIC DNA]</scope>
    <source>
        <strain evidence="12 13">H1</strain>
    </source>
</reference>
<evidence type="ECO:0000256" key="8">
    <source>
        <dbReference type="ARBA" id="ARBA00023136"/>
    </source>
</evidence>
<organism evidence="12 13">
    <name type="scientific">Alkanindiges hydrocarboniclasticus</name>
    <dbReference type="NCBI Taxonomy" id="1907941"/>
    <lineage>
        <taxon>Bacteria</taxon>
        <taxon>Pseudomonadati</taxon>
        <taxon>Pseudomonadota</taxon>
        <taxon>Gammaproteobacteria</taxon>
        <taxon>Moraxellales</taxon>
        <taxon>Moraxellaceae</taxon>
        <taxon>Alkanindiges</taxon>
    </lineage>
</organism>
<evidence type="ECO:0000313" key="13">
    <source>
        <dbReference type="Proteomes" id="UP000192132"/>
    </source>
</evidence>
<keyword evidence="9 10" id="KW-0464">Manganese</keyword>
<keyword evidence="6 10" id="KW-0378">Hydrolase</keyword>
<name>A0A1S8CT27_9GAMM</name>
<keyword evidence="4 10" id="KW-0441">Lipid A biosynthesis</keyword>
<dbReference type="GO" id="GO:0005737">
    <property type="term" value="C:cytoplasm"/>
    <property type="evidence" value="ECO:0007669"/>
    <property type="project" value="InterPro"/>
</dbReference>
<dbReference type="UniPathway" id="UPA00359">
    <property type="reaction ID" value="UER00480"/>
</dbReference>
<dbReference type="Proteomes" id="UP000192132">
    <property type="component" value="Unassembled WGS sequence"/>
</dbReference>
<dbReference type="EMBL" id="MLCN01000030">
    <property type="protein sequence ID" value="ONG38613.1"/>
    <property type="molecule type" value="Genomic_DNA"/>
</dbReference>
<dbReference type="PANTHER" id="PTHR34990">
    <property type="entry name" value="UDP-2,3-DIACYLGLUCOSAMINE HYDROLASE-RELATED"/>
    <property type="match status" value="1"/>
</dbReference>
<comment type="cofactor">
    <cofactor evidence="10">
        <name>Mn(2+)</name>
        <dbReference type="ChEBI" id="CHEBI:29035"/>
    </cofactor>
    <text evidence="10">Binds 2 Mn(2+) ions per subunit in a binuclear metal center.</text>
</comment>
<dbReference type="InterPro" id="IPR029052">
    <property type="entry name" value="Metallo-depent_PP-like"/>
</dbReference>
<keyword evidence="2 10" id="KW-0444">Lipid biosynthesis</keyword>
<dbReference type="Gene3D" id="3.60.21.10">
    <property type="match status" value="1"/>
</dbReference>
<evidence type="ECO:0000256" key="10">
    <source>
        <dbReference type="HAMAP-Rule" id="MF_00575"/>
    </source>
</evidence>
<feature type="binding site" evidence="10">
    <location>
        <position position="123"/>
    </location>
    <ligand>
        <name>substrate</name>
    </ligand>
</feature>
<comment type="caution">
    <text evidence="10">Lacks conserved residue(s) required for the propagation of feature annotation.</text>
</comment>
<evidence type="ECO:0000256" key="3">
    <source>
        <dbReference type="ARBA" id="ARBA00022519"/>
    </source>
</evidence>
<feature type="binding site" evidence="10">
    <location>
        <position position="168"/>
    </location>
    <ligand>
        <name>substrate</name>
    </ligand>
</feature>
<comment type="subcellular location">
    <subcellularLocation>
        <location evidence="10">Cell inner membrane</location>
        <topology evidence="10">Peripheral membrane protein</topology>
        <orientation evidence="10">Cytoplasmic side</orientation>
    </subcellularLocation>
</comment>
<feature type="binding site" evidence="10">
    <location>
        <position position="194"/>
    </location>
    <ligand>
        <name>Mn(2+)</name>
        <dbReference type="ChEBI" id="CHEBI:29035"/>
        <label>2</label>
    </ligand>
</feature>
<feature type="binding site" evidence="10">
    <location>
        <position position="41"/>
    </location>
    <ligand>
        <name>Mn(2+)</name>
        <dbReference type="ChEBI" id="CHEBI:29035"/>
        <label>1</label>
    </ligand>
</feature>
<dbReference type="CDD" id="cd07398">
    <property type="entry name" value="MPP_YbbF-LpxH"/>
    <property type="match status" value="1"/>
</dbReference>
<feature type="binding site" evidence="10">
    <location>
        <position position="10"/>
    </location>
    <ligand>
        <name>Mn(2+)</name>
        <dbReference type="ChEBI" id="CHEBI:29035"/>
        <label>1</label>
    </ligand>
</feature>
<dbReference type="AlphaFoldDB" id="A0A1S8CT27"/>
<dbReference type="SUPFAM" id="SSF56300">
    <property type="entry name" value="Metallo-dependent phosphatases"/>
    <property type="match status" value="1"/>
</dbReference>
<dbReference type="GO" id="GO:0030145">
    <property type="term" value="F:manganese ion binding"/>
    <property type="evidence" value="ECO:0007669"/>
    <property type="project" value="UniProtKB-UniRule"/>
</dbReference>
<dbReference type="RefSeq" id="WP_076878797.1">
    <property type="nucleotide sequence ID" value="NZ_MLCN01000030.1"/>
</dbReference>
<feature type="binding site" evidence="10">
    <location>
        <position position="194"/>
    </location>
    <ligand>
        <name>substrate</name>
    </ligand>
</feature>
<evidence type="ECO:0000256" key="7">
    <source>
        <dbReference type="ARBA" id="ARBA00023098"/>
    </source>
</evidence>
<keyword evidence="1 10" id="KW-1003">Cell membrane</keyword>
<dbReference type="GO" id="GO:0008758">
    <property type="term" value="F:UDP-2,3-diacylglucosamine hydrolase activity"/>
    <property type="evidence" value="ECO:0007669"/>
    <property type="project" value="UniProtKB-UniRule"/>
</dbReference>
<dbReference type="GO" id="GO:0009245">
    <property type="term" value="P:lipid A biosynthetic process"/>
    <property type="evidence" value="ECO:0007669"/>
    <property type="project" value="UniProtKB-UniRule"/>
</dbReference>
<keyword evidence="8 10" id="KW-0472">Membrane</keyword>
<comment type="pathway">
    <text evidence="10">Glycolipid biosynthesis; lipid IV(A) biosynthesis; lipid IV(A) from (3R)-3-hydroxytetradecanoyl-[acyl-carrier-protein] and UDP-N-acetyl-alpha-D-glucosamine: step 4/6.</text>
</comment>
<feature type="binding site" evidence="10">
    <location>
        <begin position="79"/>
        <end position="80"/>
    </location>
    <ligand>
        <name>substrate</name>
    </ligand>
</feature>
<proteinExistence type="inferred from homology"/>
<dbReference type="InterPro" id="IPR043461">
    <property type="entry name" value="LpxH-like"/>
</dbReference>
<evidence type="ECO:0000256" key="5">
    <source>
        <dbReference type="ARBA" id="ARBA00022723"/>
    </source>
</evidence>
<dbReference type="PANTHER" id="PTHR34990:SF1">
    <property type="entry name" value="UDP-2,3-DIACYLGLUCOSAMINE HYDROLASE"/>
    <property type="match status" value="1"/>
</dbReference>
<dbReference type="NCBIfam" id="TIGR01854">
    <property type="entry name" value="lipid_A_lpxH"/>
    <property type="match status" value="1"/>
</dbReference>
<keyword evidence="7 10" id="KW-0443">Lipid metabolism</keyword>
<dbReference type="GO" id="GO:0019897">
    <property type="term" value="C:extrinsic component of plasma membrane"/>
    <property type="evidence" value="ECO:0007669"/>
    <property type="project" value="UniProtKB-UniRule"/>
</dbReference>
<dbReference type="InterPro" id="IPR010138">
    <property type="entry name" value="UDP-diacylglucosamine_Hdrlase"/>
</dbReference>
<dbReference type="InterPro" id="IPR004843">
    <property type="entry name" value="Calcineurin-like_PHP"/>
</dbReference>